<feature type="transmembrane region" description="Helical" evidence="3">
    <location>
        <begin position="94"/>
        <end position="118"/>
    </location>
</feature>
<keyword evidence="3" id="KW-0472">Membrane</keyword>
<dbReference type="PANTHER" id="PTHR31965:SF1">
    <property type="entry name" value="TRANSMEMBRANE PROTEIN 42"/>
    <property type="match status" value="1"/>
</dbReference>
<comment type="subcellular location">
    <subcellularLocation>
        <location evidence="1">Endoplasmic reticulum membrane</location>
        <topology evidence="1">Multi-pass membrane protein</topology>
    </subcellularLocation>
</comment>
<feature type="region of interest" description="Disordered" evidence="2">
    <location>
        <begin position="175"/>
        <end position="241"/>
    </location>
</feature>
<dbReference type="Proteomes" id="UP000019478">
    <property type="component" value="Unassembled WGS sequence"/>
</dbReference>
<evidence type="ECO:0000313" key="4">
    <source>
        <dbReference type="EMBL" id="EXJ84415.1"/>
    </source>
</evidence>
<dbReference type="InterPro" id="IPR039632">
    <property type="entry name" value="TMEM42"/>
</dbReference>
<sequence length="241" mass="26144">MSQVRQRLTRGKRENDTSAESEAVLRTATDMDKSSIISALRRQPVWVVLAISSGACAAFNGVFAKLTTTALTSTLSSHIATFFSLSPTNPTVEFLVRGTFFLLNLAFNAAMWALFTAALTRADSTTRVSIVNVSANFMITAILGWLIFNEKLNGMWWGGASLLAAGNVVIGRREEGQKPGGSVGLDESAREAEEAEGLLGTDGPGRDREIELDDATHAHLRPRSSDDHHRLRRAEEADDPI</sequence>
<dbReference type="GeneID" id="19169200"/>
<accession>W9Y463</accession>
<keyword evidence="3" id="KW-1133">Transmembrane helix</keyword>
<dbReference type="HOGENOM" id="CLU_076687_1_1_1"/>
<evidence type="ECO:0008006" key="6">
    <source>
        <dbReference type="Google" id="ProtNLM"/>
    </source>
</evidence>
<evidence type="ECO:0000256" key="3">
    <source>
        <dbReference type="SAM" id="Phobius"/>
    </source>
</evidence>
<name>W9Y463_9EURO</name>
<protein>
    <recommendedName>
        <fullName evidence="6">EamA domain-containing protein</fullName>
    </recommendedName>
</protein>
<dbReference type="InterPro" id="IPR037185">
    <property type="entry name" value="EmrE-like"/>
</dbReference>
<organism evidence="4 5">
    <name type="scientific">Capronia epimyces CBS 606.96</name>
    <dbReference type="NCBI Taxonomy" id="1182542"/>
    <lineage>
        <taxon>Eukaryota</taxon>
        <taxon>Fungi</taxon>
        <taxon>Dikarya</taxon>
        <taxon>Ascomycota</taxon>
        <taxon>Pezizomycotina</taxon>
        <taxon>Eurotiomycetes</taxon>
        <taxon>Chaetothyriomycetidae</taxon>
        <taxon>Chaetothyriales</taxon>
        <taxon>Herpotrichiellaceae</taxon>
        <taxon>Capronia</taxon>
    </lineage>
</organism>
<feature type="transmembrane region" description="Helical" evidence="3">
    <location>
        <begin position="154"/>
        <end position="170"/>
    </location>
</feature>
<reference evidence="4 5" key="1">
    <citation type="submission" date="2013-03" db="EMBL/GenBank/DDBJ databases">
        <title>The Genome Sequence of Capronia epimyces CBS 606.96.</title>
        <authorList>
            <consortium name="The Broad Institute Genomics Platform"/>
            <person name="Cuomo C."/>
            <person name="de Hoog S."/>
            <person name="Gorbushina A."/>
            <person name="Walker B."/>
            <person name="Young S.K."/>
            <person name="Zeng Q."/>
            <person name="Gargeya S."/>
            <person name="Fitzgerald M."/>
            <person name="Haas B."/>
            <person name="Abouelleil A."/>
            <person name="Allen A.W."/>
            <person name="Alvarado L."/>
            <person name="Arachchi H.M."/>
            <person name="Berlin A.M."/>
            <person name="Chapman S.B."/>
            <person name="Gainer-Dewar J."/>
            <person name="Goldberg J."/>
            <person name="Griggs A."/>
            <person name="Gujja S."/>
            <person name="Hansen M."/>
            <person name="Howarth C."/>
            <person name="Imamovic A."/>
            <person name="Ireland A."/>
            <person name="Larimer J."/>
            <person name="McCowan C."/>
            <person name="Murphy C."/>
            <person name="Pearson M."/>
            <person name="Poon T.W."/>
            <person name="Priest M."/>
            <person name="Roberts A."/>
            <person name="Saif S."/>
            <person name="Shea T."/>
            <person name="Sisk P."/>
            <person name="Sykes S."/>
            <person name="Wortman J."/>
            <person name="Nusbaum C."/>
            <person name="Birren B."/>
        </authorList>
    </citation>
    <scope>NUCLEOTIDE SEQUENCE [LARGE SCALE GENOMIC DNA]</scope>
    <source>
        <strain evidence="4 5">CBS 606.96</strain>
    </source>
</reference>
<proteinExistence type="predicted"/>
<evidence type="ECO:0000256" key="1">
    <source>
        <dbReference type="ARBA" id="ARBA00004477"/>
    </source>
</evidence>
<keyword evidence="5" id="KW-1185">Reference proteome</keyword>
<dbReference type="AlphaFoldDB" id="W9Y463"/>
<dbReference type="eggNOG" id="ENOG502S2S3">
    <property type="taxonomic scope" value="Eukaryota"/>
</dbReference>
<comment type="caution">
    <text evidence="4">The sequence shown here is derived from an EMBL/GenBank/DDBJ whole genome shotgun (WGS) entry which is preliminary data.</text>
</comment>
<keyword evidence="3" id="KW-0812">Transmembrane</keyword>
<gene>
    <name evidence="4" type="ORF">A1O3_05082</name>
</gene>
<dbReference type="PANTHER" id="PTHR31965">
    <property type="entry name" value="TRANSMEMBRANE PROTEIN 42"/>
    <property type="match status" value="1"/>
</dbReference>
<evidence type="ECO:0000256" key="2">
    <source>
        <dbReference type="SAM" id="MobiDB-lite"/>
    </source>
</evidence>
<dbReference type="EMBL" id="AMGY01000004">
    <property type="protein sequence ID" value="EXJ84415.1"/>
    <property type="molecule type" value="Genomic_DNA"/>
</dbReference>
<feature type="region of interest" description="Disordered" evidence="2">
    <location>
        <begin position="1"/>
        <end position="21"/>
    </location>
</feature>
<dbReference type="STRING" id="1182542.W9Y463"/>
<feature type="transmembrane region" description="Helical" evidence="3">
    <location>
        <begin position="45"/>
        <end position="64"/>
    </location>
</feature>
<dbReference type="RefSeq" id="XP_007733400.1">
    <property type="nucleotide sequence ID" value="XM_007735210.1"/>
</dbReference>
<feature type="transmembrane region" description="Helical" evidence="3">
    <location>
        <begin position="130"/>
        <end position="148"/>
    </location>
</feature>
<dbReference type="SUPFAM" id="SSF103481">
    <property type="entry name" value="Multidrug resistance efflux transporter EmrE"/>
    <property type="match status" value="1"/>
</dbReference>
<feature type="compositionally biased region" description="Basic and acidic residues" evidence="2">
    <location>
        <begin position="204"/>
        <end position="235"/>
    </location>
</feature>
<dbReference type="OrthoDB" id="5854584at2759"/>
<evidence type="ECO:0000313" key="5">
    <source>
        <dbReference type="Proteomes" id="UP000019478"/>
    </source>
</evidence>